<dbReference type="Proteomes" id="UP000235786">
    <property type="component" value="Unassembled WGS sequence"/>
</dbReference>
<keyword evidence="2" id="KW-0732">Signal</keyword>
<name>A0A2J6QW21_HYAVF</name>
<dbReference type="Gene3D" id="1.20.1610.10">
    <property type="entry name" value="alpha-1,2-mannosidases domains"/>
    <property type="match status" value="1"/>
</dbReference>
<dbReference type="PANTHER" id="PTHR12143:SF38">
    <property type="entry name" value="ALPHA-1,2-MANNOSIDASE FAMILY PROTEIN (AFU_ORTHOLOGUE AFUA_5G10520)"/>
    <property type="match status" value="1"/>
</dbReference>
<dbReference type="Gene3D" id="1.20.1050.60">
    <property type="entry name" value="alpha-1,2-mannosidase"/>
    <property type="match status" value="1"/>
</dbReference>
<dbReference type="OrthoDB" id="449263at2759"/>
<protein>
    <submittedName>
        <fullName evidence="5">Glycoside hydrolase family 92 protein</fullName>
    </submittedName>
</protein>
<evidence type="ECO:0000259" key="4">
    <source>
        <dbReference type="Pfam" id="PF17678"/>
    </source>
</evidence>
<dbReference type="GO" id="GO:0030246">
    <property type="term" value="F:carbohydrate binding"/>
    <property type="evidence" value="ECO:0007669"/>
    <property type="project" value="InterPro"/>
</dbReference>
<keyword evidence="6" id="KW-1185">Reference proteome</keyword>
<feature type="region of interest" description="Disordered" evidence="1">
    <location>
        <begin position="755"/>
        <end position="775"/>
    </location>
</feature>
<dbReference type="FunFam" id="1.20.1050.60:FF:000002">
    <property type="entry name" value="Glycosyl hydrolase family 92"/>
    <property type="match status" value="1"/>
</dbReference>
<dbReference type="InterPro" id="IPR014718">
    <property type="entry name" value="GH-type_carb-bd"/>
</dbReference>
<dbReference type="InterPro" id="IPR008928">
    <property type="entry name" value="6-hairpin_glycosidase_sf"/>
</dbReference>
<dbReference type="SUPFAM" id="SSF48208">
    <property type="entry name" value="Six-hairpin glycosidases"/>
    <property type="match status" value="1"/>
</dbReference>
<feature type="signal peptide" evidence="2">
    <location>
        <begin position="1"/>
        <end position="18"/>
    </location>
</feature>
<dbReference type="Pfam" id="PF07971">
    <property type="entry name" value="Glyco_hydro_92"/>
    <property type="match status" value="1"/>
</dbReference>
<dbReference type="PANTHER" id="PTHR12143">
    <property type="entry name" value="PEPTIDE N-GLYCANASE PNGASE -RELATED"/>
    <property type="match status" value="1"/>
</dbReference>
<dbReference type="STRING" id="1149755.A0A2J6QW21"/>
<organism evidence="5 6">
    <name type="scientific">Hyaloscypha variabilis (strain UAMH 11265 / GT02V1 / F)</name>
    <name type="common">Meliniomyces variabilis</name>
    <dbReference type="NCBI Taxonomy" id="1149755"/>
    <lineage>
        <taxon>Eukaryota</taxon>
        <taxon>Fungi</taxon>
        <taxon>Dikarya</taxon>
        <taxon>Ascomycota</taxon>
        <taxon>Pezizomycotina</taxon>
        <taxon>Leotiomycetes</taxon>
        <taxon>Helotiales</taxon>
        <taxon>Hyaloscyphaceae</taxon>
        <taxon>Hyaloscypha</taxon>
        <taxon>Hyaloscypha variabilis</taxon>
    </lineage>
</organism>
<evidence type="ECO:0000256" key="1">
    <source>
        <dbReference type="SAM" id="MobiDB-lite"/>
    </source>
</evidence>
<dbReference type="EMBL" id="KZ613967">
    <property type="protein sequence ID" value="PMD30451.1"/>
    <property type="molecule type" value="Genomic_DNA"/>
</dbReference>
<feature type="chain" id="PRO_5014448474" evidence="2">
    <location>
        <begin position="19"/>
        <end position="775"/>
    </location>
</feature>
<dbReference type="InterPro" id="IPR050883">
    <property type="entry name" value="PNGase"/>
</dbReference>
<dbReference type="FunFam" id="3.30.2080.10:FF:000001">
    <property type="entry name" value="Alpha-1,2-mannosidase subfamily"/>
    <property type="match status" value="1"/>
</dbReference>
<dbReference type="GO" id="GO:0000224">
    <property type="term" value="F:peptide-N4-(N-acetyl-beta-glucosaminyl)asparagine amidase activity"/>
    <property type="evidence" value="ECO:0007669"/>
    <property type="project" value="TreeGrafter"/>
</dbReference>
<dbReference type="InterPro" id="IPR041371">
    <property type="entry name" value="GH92_N"/>
</dbReference>
<dbReference type="GO" id="GO:0005634">
    <property type="term" value="C:nucleus"/>
    <property type="evidence" value="ECO:0007669"/>
    <property type="project" value="TreeGrafter"/>
</dbReference>
<dbReference type="GO" id="GO:0006516">
    <property type="term" value="P:glycoprotein catabolic process"/>
    <property type="evidence" value="ECO:0007669"/>
    <property type="project" value="TreeGrafter"/>
</dbReference>
<dbReference type="AlphaFoldDB" id="A0A2J6QW21"/>
<evidence type="ECO:0000256" key="2">
    <source>
        <dbReference type="SAM" id="SignalP"/>
    </source>
</evidence>
<keyword evidence="5" id="KW-0378">Hydrolase</keyword>
<sequence length="775" mass="85595">MLQNVLLPLLALVAKARGIDYTGYVNVFTGTQSGGNDFPGVARPFSMVKLGPDLLNNATDSYSGYHHIGNFSGFSMMHEQGTGGAPKYGTVSQLPLVGNITNPLSNITVGRAVADQGSVGYYKSQTTENVTIELASTSHAGMYQYTFPVSSPSNNVLIDMSHVLPSFRGQGLGQGYAGGHFSIMEDGHYEASGIYNNGWNRSPNWTIYSCGYFNITPTAAHAYIGAAAGSNNLVQNSGSATSTSSDVYIGGLYTFNTSIVSSRVGISWISNERACQNFEKEIPRASSFSTVVSNTKDIWNSQILSKIKTTSTNTTNLELLYTSLYFMHLLPTNQTGENPGWTSSEPYYSDIYTLWDLFRCSTALLHVLQSVVYEEYIRSMIDIWRFDGYLPDARSSNYNGRTQGGSNADNVLADAYVKGVQGQINWEDGYAAMVKNAEVTPLNTDPDPMAPDSSTKEGRGALPDWLAYGFITPTYSRAASRAVDYAYNDFSLYQVAKGLGKDDDAAKYLNRSRNWRNHWNTDLQSIGYSGFIIPRNLSNFIENDPLTDTGYWSDPYYEASSWEYSWGDIHDMRKLADWMGGPDTFFSRLETMFTIGADPNNPGGIIFDSTNEPTFNVPYLYNFIGRDDRSVYQSRKVAKTYNTGVSGLPGNSDAGAMQTWLLWNMIGLYPVTGQTTFLIHSPWFESLTINLSNGKTLQITSTGGDGNGDTDYYVQSLKVNREDWTQNWLTWNDVFENGGTMHFVLGAELTQWATGDLPPSPATEPITCRQLSKEH</sequence>
<feature type="domain" description="Glycosyl hydrolase family 92" evidence="3">
    <location>
        <begin position="274"/>
        <end position="746"/>
    </location>
</feature>
<evidence type="ECO:0000313" key="6">
    <source>
        <dbReference type="Proteomes" id="UP000235786"/>
    </source>
</evidence>
<reference evidence="5 6" key="1">
    <citation type="submission" date="2016-04" db="EMBL/GenBank/DDBJ databases">
        <title>A degradative enzymes factory behind the ericoid mycorrhizal symbiosis.</title>
        <authorList>
            <consortium name="DOE Joint Genome Institute"/>
            <person name="Martino E."/>
            <person name="Morin E."/>
            <person name="Grelet G."/>
            <person name="Kuo A."/>
            <person name="Kohler A."/>
            <person name="Daghino S."/>
            <person name="Barry K."/>
            <person name="Choi C."/>
            <person name="Cichocki N."/>
            <person name="Clum A."/>
            <person name="Copeland A."/>
            <person name="Hainaut M."/>
            <person name="Haridas S."/>
            <person name="Labutti K."/>
            <person name="Lindquist E."/>
            <person name="Lipzen A."/>
            <person name="Khouja H.-R."/>
            <person name="Murat C."/>
            <person name="Ohm R."/>
            <person name="Olson A."/>
            <person name="Spatafora J."/>
            <person name="Veneault-Fourrey C."/>
            <person name="Henrissat B."/>
            <person name="Grigoriev I."/>
            <person name="Martin F."/>
            <person name="Perotto S."/>
        </authorList>
    </citation>
    <scope>NUCLEOTIDE SEQUENCE [LARGE SCALE GENOMIC DNA]</scope>
    <source>
        <strain evidence="5 6">F</strain>
    </source>
</reference>
<evidence type="ECO:0000313" key="5">
    <source>
        <dbReference type="EMBL" id="PMD30451.1"/>
    </source>
</evidence>
<dbReference type="GO" id="GO:0005975">
    <property type="term" value="P:carbohydrate metabolic process"/>
    <property type="evidence" value="ECO:0007669"/>
    <property type="project" value="InterPro"/>
</dbReference>
<dbReference type="FunFam" id="2.70.98.10:FF:000028">
    <property type="entry name" value="Alpha-1,2-mannosidase family protein (AFU_orthologue AFUA_5G10520)"/>
    <property type="match status" value="1"/>
</dbReference>
<dbReference type="Pfam" id="PF17678">
    <property type="entry name" value="Glyco_hydro_92N"/>
    <property type="match status" value="1"/>
</dbReference>
<dbReference type="InterPro" id="IPR005887">
    <property type="entry name" value="GH92_a_mannosidase_put"/>
</dbReference>
<gene>
    <name evidence="5" type="ORF">L207DRAFT_227151</name>
</gene>
<proteinExistence type="predicted"/>
<dbReference type="Gene3D" id="3.30.2080.10">
    <property type="entry name" value="GH92 mannosidase domain"/>
    <property type="match status" value="1"/>
</dbReference>
<feature type="domain" description="Glycosyl hydrolase family 92 N-terminal" evidence="4">
    <location>
        <begin position="24"/>
        <end position="267"/>
    </location>
</feature>
<dbReference type="Gene3D" id="2.70.98.10">
    <property type="match status" value="1"/>
</dbReference>
<accession>A0A2J6QW21</accession>
<evidence type="ECO:0000259" key="3">
    <source>
        <dbReference type="Pfam" id="PF07971"/>
    </source>
</evidence>
<dbReference type="InterPro" id="IPR012939">
    <property type="entry name" value="Glyco_hydro_92"/>
</dbReference>
<dbReference type="NCBIfam" id="TIGR01180">
    <property type="entry name" value="aman2_put"/>
    <property type="match status" value="1"/>
</dbReference>
<dbReference type="GO" id="GO:0005829">
    <property type="term" value="C:cytosol"/>
    <property type="evidence" value="ECO:0007669"/>
    <property type="project" value="TreeGrafter"/>
</dbReference>